<evidence type="ECO:0000313" key="2">
    <source>
        <dbReference type="EMBL" id="KIM00314.1"/>
    </source>
</evidence>
<sequence>MSRQAATFSSSAGSRTVVRSTVAGAGGAVAAGTAKAAGFLTMGKMAGVGLGALAGGPLGAAVAVGLMAGLIYGSAAARPRRV</sequence>
<dbReference type="EMBL" id="JXSL01000019">
    <property type="protein sequence ID" value="KIM00314.1"/>
    <property type="molecule type" value="Genomic_DNA"/>
</dbReference>
<protein>
    <submittedName>
        <fullName evidence="2">Uncharacterized protein</fullName>
    </submittedName>
</protein>
<reference evidence="2 3" key="1">
    <citation type="submission" date="2015-01" db="EMBL/GenBank/DDBJ databases">
        <title>Genome Sequence of Magnetospirillum magnetotacticum Strain MS-1.</title>
        <authorList>
            <person name="Marinov G.K."/>
            <person name="Smalley M.D."/>
            <person name="DeSalvo G."/>
        </authorList>
    </citation>
    <scope>NUCLEOTIDE SEQUENCE [LARGE SCALE GENOMIC DNA]</scope>
    <source>
        <strain evidence="2 3">MS-1</strain>
    </source>
</reference>
<keyword evidence="1" id="KW-0472">Membrane</keyword>
<keyword evidence="1" id="KW-1133">Transmembrane helix</keyword>
<gene>
    <name evidence="2" type="ORF">CCC_01469</name>
</gene>
<accession>A0A0C2YYZ3</accession>
<dbReference type="RefSeq" id="WP_009867024.1">
    <property type="nucleotide sequence ID" value="NZ_JXSL01000019.1"/>
</dbReference>
<proteinExistence type="predicted"/>
<evidence type="ECO:0000256" key="1">
    <source>
        <dbReference type="SAM" id="Phobius"/>
    </source>
</evidence>
<comment type="caution">
    <text evidence="2">The sequence shown here is derived from an EMBL/GenBank/DDBJ whole genome shotgun (WGS) entry which is preliminary data.</text>
</comment>
<keyword evidence="3" id="KW-1185">Reference proteome</keyword>
<organism evidence="2 3">
    <name type="scientific">Paramagnetospirillum magnetotacticum MS-1</name>
    <dbReference type="NCBI Taxonomy" id="272627"/>
    <lineage>
        <taxon>Bacteria</taxon>
        <taxon>Pseudomonadati</taxon>
        <taxon>Pseudomonadota</taxon>
        <taxon>Alphaproteobacteria</taxon>
        <taxon>Rhodospirillales</taxon>
        <taxon>Magnetospirillaceae</taxon>
        <taxon>Paramagnetospirillum</taxon>
    </lineage>
</organism>
<dbReference type="AlphaFoldDB" id="A0A0C2YYZ3"/>
<feature type="transmembrane region" description="Helical" evidence="1">
    <location>
        <begin position="46"/>
        <end position="72"/>
    </location>
</feature>
<evidence type="ECO:0000313" key="3">
    <source>
        <dbReference type="Proteomes" id="UP000031971"/>
    </source>
</evidence>
<keyword evidence="1" id="KW-0812">Transmembrane</keyword>
<name>A0A0C2YYZ3_PARME</name>
<dbReference type="Proteomes" id="UP000031971">
    <property type="component" value="Unassembled WGS sequence"/>
</dbReference>